<dbReference type="AlphaFoldDB" id="A0A7K4AKX0"/>
<dbReference type="GO" id="GO:0005524">
    <property type="term" value="F:ATP binding"/>
    <property type="evidence" value="ECO:0007669"/>
    <property type="project" value="UniProtKB-KW"/>
</dbReference>
<organism evidence="6 7">
    <name type="scientific">Methanothrix soehngenii</name>
    <name type="common">Methanosaeta concilii</name>
    <dbReference type="NCBI Taxonomy" id="2223"/>
    <lineage>
        <taxon>Archaea</taxon>
        <taxon>Methanobacteriati</taxon>
        <taxon>Methanobacteriota</taxon>
        <taxon>Stenosarchaea group</taxon>
        <taxon>Methanomicrobia</taxon>
        <taxon>Methanotrichales</taxon>
        <taxon>Methanotrichaceae</taxon>
        <taxon>Methanothrix</taxon>
    </lineage>
</organism>
<accession>A0A7K4AKX0</accession>
<dbReference type="PANTHER" id="PTHR43582:SF2">
    <property type="entry name" value="LINEARMYCIN RESISTANCE ATP-BINDING PROTEIN LNRL"/>
    <property type="match status" value="1"/>
</dbReference>
<dbReference type="InterPro" id="IPR027417">
    <property type="entry name" value="P-loop_NTPase"/>
</dbReference>
<dbReference type="SUPFAM" id="SSF52540">
    <property type="entry name" value="P-loop containing nucleoside triphosphate hydrolases"/>
    <property type="match status" value="1"/>
</dbReference>
<dbReference type="RefSeq" id="WP_276620940.1">
    <property type="nucleotide sequence ID" value="NZ_JBCEYP010000157.1"/>
</dbReference>
<keyword evidence="1" id="KW-0813">Transport</keyword>
<dbReference type="Gene3D" id="3.40.50.300">
    <property type="entry name" value="P-loop containing nucleotide triphosphate hydrolases"/>
    <property type="match status" value="1"/>
</dbReference>
<name>A0A7K4AKX0_METSH</name>
<protein>
    <submittedName>
        <fullName evidence="6">ATP-binding cassette domain-containing protein</fullName>
    </submittedName>
</protein>
<dbReference type="Proteomes" id="UP000544742">
    <property type="component" value="Unassembled WGS sequence"/>
</dbReference>
<dbReference type="EMBL" id="JAAYUN010000205">
    <property type="protein sequence ID" value="NLJ23598.1"/>
    <property type="molecule type" value="Genomic_DNA"/>
</dbReference>
<feature type="non-terminal residue" evidence="6">
    <location>
        <position position="1"/>
    </location>
</feature>
<reference evidence="6 7" key="1">
    <citation type="journal article" date="2020" name="Biotechnol. Biofuels">
        <title>New insights from the biogas microbiome by comprehensive genome-resolved metagenomics of nearly 1600 species originating from multiple anaerobic digesters.</title>
        <authorList>
            <person name="Campanaro S."/>
            <person name="Treu L."/>
            <person name="Rodriguez-R L.M."/>
            <person name="Kovalovszki A."/>
            <person name="Ziels R.M."/>
            <person name="Maus I."/>
            <person name="Zhu X."/>
            <person name="Kougias P.G."/>
            <person name="Basile A."/>
            <person name="Luo G."/>
            <person name="Schluter A."/>
            <person name="Konstantinidis K.T."/>
            <person name="Angelidaki I."/>
        </authorList>
    </citation>
    <scope>NUCLEOTIDE SEQUENCE [LARGE SCALE GENOMIC DNA]</scope>
    <source>
        <strain evidence="6">AS27yjCOA_157</strain>
    </source>
</reference>
<dbReference type="InterPro" id="IPR003439">
    <property type="entry name" value="ABC_transporter-like_ATP-bd"/>
</dbReference>
<evidence type="ECO:0000259" key="4">
    <source>
        <dbReference type="Pfam" id="PF00005"/>
    </source>
</evidence>
<evidence type="ECO:0000259" key="5">
    <source>
        <dbReference type="Pfam" id="PF13732"/>
    </source>
</evidence>
<dbReference type="Pfam" id="PF13732">
    <property type="entry name" value="DrrA1-3_C"/>
    <property type="match status" value="1"/>
</dbReference>
<evidence type="ECO:0000256" key="1">
    <source>
        <dbReference type="ARBA" id="ARBA00022448"/>
    </source>
</evidence>
<comment type="caution">
    <text evidence="6">The sequence shown here is derived from an EMBL/GenBank/DDBJ whole genome shotgun (WGS) entry which is preliminary data.</text>
</comment>
<proteinExistence type="predicted"/>
<dbReference type="GO" id="GO:0016887">
    <property type="term" value="F:ATP hydrolysis activity"/>
    <property type="evidence" value="ECO:0007669"/>
    <property type="project" value="InterPro"/>
</dbReference>
<sequence length="244" mass="27096">PQETSVWLDISGYENLLVYSKIYGVPAGMRQKRIQDALQSMGIEEMADRMVKSYSGGMVRRLEIACALLVGPKILFLDEPTIGLDPSARKAVWGNLISFKKEYGTTVFFNTHYMDEADLYSDEIAIINKGSIVKSGTASELKQSLRSEIIQVYPHGRIDGQVLKSIRDLAFVRGAINNNSHLEIVVEDSETKLPLILDVLRNEGVSLKRICTAKPTLDDVFLKYAGAIRFKGKGEDPAEKALQA</sequence>
<gene>
    <name evidence="6" type="ORF">GX426_10910</name>
</gene>
<feature type="domain" description="ABC transporter" evidence="4">
    <location>
        <begin position="2"/>
        <end position="81"/>
    </location>
</feature>
<keyword evidence="2" id="KW-0547">Nucleotide-binding</keyword>
<evidence type="ECO:0000313" key="6">
    <source>
        <dbReference type="EMBL" id="NLJ23598.1"/>
    </source>
</evidence>
<keyword evidence="3 6" id="KW-0067">ATP-binding</keyword>
<dbReference type="InterPro" id="IPR025302">
    <property type="entry name" value="DrrA1/2-like_C"/>
</dbReference>
<dbReference type="Pfam" id="PF00005">
    <property type="entry name" value="ABC_tran"/>
    <property type="match status" value="1"/>
</dbReference>
<feature type="domain" description="Daunorubicin resistance ATP-binding protein DrrA1/2-like C-terminal" evidence="5">
    <location>
        <begin position="136"/>
        <end position="224"/>
    </location>
</feature>
<evidence type="ECO:0000256" key="3">
    <source>
        <dbReference type="ARBA" id="ARBA00022840"/>
    </source>
</evidence>
<evidence type="ECO:0000313" key="7">
    <source>
        <dbReference type="Proteomes" id="UP000544742"/>
    </source>
</evidence>
<evidence type="ECO:0000256" key="2">
    <source>
        <dbReference type="ARBA" id="ARBA00022741"/>
    </source>
</evidence>
<dbReference type="PANTHER" id="PTHR43582">
    <property type="entry name" value="LINEARMYCIN RESISTANCE ATP-BINDING PROTEIN LNRL"/>
    <property type="match status" value="1"/>
</dbReference>